<feature type="coiled-coil region" evidence="6">
    <location>
        <begin position="239"/>
        <end position="266"/>
    </location>
</feature>
<feature type="region of interest" description="Disordered" evidence="7">
    <location>
        <begin position="502"/>
        <end position="539"/>
    </location>
</feature>
<feature type="transmembrane region" description="Helical" evidence="8">
    <location>
        <begin position="154"/>
        <end position="173"/>
    </location>
</feature>
<evidence type="ECO:0000256" key="6">
    <source>
        <dbReference type="SAM" id="Coils"/>
    </source>
</evidence>
<reference evidence="10 11" key="1">
    <citation type="submission" date="2015-08" db="EMBL/GenBank/DDBJ databases">
        <title>Investigation of the bacterial diversity of lava forest soil.</title>
        <authorList>
            <person name="Lee J.S."/>
        </authorList>
    </citation>
    <scope>NUCLEOTIDE SEQUENCE [LARGE SCALE GENOMIC DNA]</scope>
    <source>
        <strain evidence="10 11">GJW-30</strain>
    </source>
</reference>
<dbReference type="PANTHER" id="PTHR43047:SF72">
    <property type="entry name" value="OSMOSENSING HISTIDINE PROTEIN KINASE SLN1"/>
    <property type="match status" value="1"/>
</dbReference>
<dbReference type="RefSeq" id="WP_096357909.1">
    <property type="nucleotide sequence ID" value="NZ_AP014946.1"/>
</dbReference>
<evidence type="ECO:0000256" key="5">
    <source>
        <dbReference type="ARBA" id="ARBA00022777"/>
    </source>
</evidence>
<dbReference type="SMART" id="SM00388">
    <property type="entry name" value="HisKA"/>
    <property type="match status" value="1"/>
</dbReference>
<proteinExistence type="predicted"/>
<dbReference type="InterPro" id="IPR003594">
    <property type="entry name" value="HATPase_dom"/>
</dbReference>
<feature type="transmembrane region" description="Helical" evidence="8">
    <location>
        <begin position="204"/>
        <end position="226"/>
    </location>
</feature>
<evidence type="ECO:0000256" key="4">
    <source>
        <dbReference type="ARBA" id="ARBA00022679"/>
    </source>
</evidence>
<dbReference type="EC" id="2.7.13.3" evidence="2"/>
<keyword evidence="5" id="KW-0418">Kinase</keyword>
<dbReference type="GO" id="GO:0000155">
    <property type="term" value="F:phosphorelay sensor kinase activity"/>
    <property type="evidence" value="ECO:0007669"/>
    <property type="project" value="InterPro"/>
</dbReference>
<feature type="domain" description="Histidine kinase" evidence="9">
    <location>
        <begin position="273"/>
        <end position="494"/>
    </location>
</feature>
<feature type="compositionally biased region" description="Low complexity" evidence="7">
    <location>
        <begin position="8"/>
        <end position="29"/>
    </location>
</feature>
<keyword evidence="11" id="KW-1185">Reference proteome</keyword>
<dbReference type="Proteomes" id="UP000236884">
    <property type="component" value="Chromosome"/>
</dbReference>
<dbReference type="SMART" id="SM00387">
    <property type="entry name" value="HATPase_c"/>
    <property type="match status" value="1"/>
</dbReference>
<feature type="compositionally biased region" description="Basic residues" evidence="7">
    <location>
        <begin position="529"/>
        <end position="539"/>
    </location>
</feature>
<keyword evidence="3" id="KW-0597">Phosphoprotein</keyword>
<keyword evidence="4 10" id="KW-0808">Transferase</keyword>
<dbReference type="CDD" id="cd00082">
    <property type="entry name" value="HisKA"/>
    <property type="match status" value="1"/>
</dbReference>
<dbReference type="InterPro" id="IPR036097">
    <property type="entry name" value="HisK_dim/P_sf"/>
</dbReference>
<feature type="region of interest" description="Disordered" evidence="7">
    <location>
        <begin position="1"/>
        <end position="47"/>
    </location>
</feature>
<dbReference type="GO" id="GO:0005886">
    <property type="term" value="C:plasma membrane"/>
    <property type="evidence" value="ECO:0007669"/>
    <property type="project" value="TreeGrafter"/>
</dbReference>
<dbReference type="Pfam" id="PF02518">
    <property type="entry name" value="HATPase_c"/>
    <property type="match status" value="1"/>
</dbReference>
<dbReference type="InterPro" id="IPR036890">
    <property type="entry name" value="HATPase_C_sf"/>
</dbReference>
<feature type="transmembrane region" description="Helical" evidence="8">
    <location>
        <begin position="180"/>
        <end position="198"/>
    </location>
</feature>
<evidence type="ECO:0000259" key="9">
    <source>
        <dbReference type="PROSITE" id="PS50109"/>
    </source>
</evidence>
<protein>
    <recommendedName>
        <fullName evidence="2">histidine kinase</fullName>
        <ecNumber evidence="2">2.7.13.3</ecNumber>
    </recommendedName>
</protein>
<feature type="transmembrane region" description="Helical" evidence="8">
    <location>
        <begin position="89"/>
        <end position="109"/>
    </location>
</feature>
<dbReference type="AlphaFoldDB" id="A0A0S3PYZ8"/>
<evidence type="ECO:0000256" key="1">
    <source>
        <dbReference type="ARBA" id="ARBA00000085"/>
    </source>
</evidence>
<evidence type="ECO:0000256" key="3">
    <source>
        <dbReference type="ARBA" id="ARBA00022553"/>
    </source>
</evidence>
<evidence type="ECO:0000256" key="7">
    <source>
        <dbReference type="SAM" id="MobiDB-lite"/>
    </source>
</evidence>
<dbReference type="OrthoDB" id="9801651at2"/>
<dbReference type="InterPro" id="IPR004358">
    <property type="entry name" value="Sig_transdc_His_kin-like_C"/>
</dbReference>
<keyword evidence="8" id="KW-1133">Transmembrane helix</keyword>
<evidence type="ECO:0000313" key="11">
    <source>
        <dbReference type="Proteomes" id="UP000236884"/>
    </source>
</evidence>
<dbReference type="PROSITE" id="PS50109">
    <property type="entry name" value="HIS_KIN"/>
    <property type="match status" value="1"/>
</dbReference>
<accession>A0A0S3PYZ8</accession>
<feature type="transmembrane region" description="Helical" evidence="8">
    <location>
        <begin position="65"/>
        <end position="83"/>
    </location>
</feature>
<keyword evidence="8" id="KW-0472">Membrane</keyword>
<evidence type="ECO:0000256" key="2">
    <source>
        <dbReference type="ARBA" id="ARBA00012438"/>
    </source>
</evidence>
<organism evidence="10 11">
    <name type="scientific">Variibacter gotjawalensis</name>
    <dbReference type="NCBI Taxonomy" id="1333996"/>
    <lineage>
        <taxon>Bacteria</taxon>
        <taxon>Pseudomonadati</taxon>
        <taxon>Pseudomonadota</taxon>
        <taxon>Alphaproteobacteria</taxon>
        <taxon>Hyphomicrobiales</taxon>
        <taxon>Nitrobacteraceae</taxon>
        <taxon>Variibacter</taxon>
    </lineage>
</organism>
<dbReference type="KEGG" id="vgo:GJW-30_1_03735"/>
<dbReference type="EMBL" id="AP014946">
    <property type="protein sequence ID" value="BAT61178.1"/>
    <property type="molecule type" value="Genomic_DNA"/>
</dbReference>
<dbReference type="SUPFAM" id="SSF47384">
    <property type="entry name" value="Homodimeric domain of signal transducing histidine kinase"/>
    <property type="match status" value="1"/>
</dbReference>
<dbReference type="CDD" id="cd00075">
    <property type="entry name" value="HATPase"/>
    <property type="match status" value="1"/>
</dbReference>
<feature type="transmembrane region" description="Helical" evidence="8">
    <location>
        <begin position="129"/>
        <end position="148"/>
    </location>
</feature>
<dbReference type="SUPFAM" id="SSF55874">
    <property type="entry name" value="ATPase domain of HSP90 chaperone/DNA topoisomerase II/histidine kinase"/>
    <property type="match status" value="1"/>
</dbReference>
<evidence type="ECO:0000313" key="10">
    <source>
        <dbReference type="EMBL" id="BAT61178.1"/>
    </source>
</evidence>
<evidence type="ECO:0000256" key="8">
    <source>
        <dbReference type="SAM" id="Phobius"/>
    </source>
</evidence>
<dbReference type="InterPro" id="IPR005467">
    <property type="entry name" value="His_kinase_dom"/>
</dbReference>
<sequence length="539" mass="58439">MLPASPDSATASAQRDAEAARAAAASPRRSTARRVREARDRLTSSTGTRPAFDQELIRQFASNRISAVLAISILVAAVGIFSAQWNGELLAVVWTSATLCIVGLTWIQCRKFLALDTDGTDIRAWRMRFTLLDVAFGSAWMILILSMLGDVSSVTSTFVLFILLLIIALAAMLSSTLPTALFATTLPALTAVTVYYALHGRFEHYVMIAMAIGAQVYFALIAHRLYSGTLDTLIARAEKDALIGELEQSKANSDEARRNAEEANLAKSRFLAQMSHELRTPLNAILGFSEVMKSEVFGEHSSPIYKEYAGDIHSSGEHLLNLINEILDLSRVEAGGYELKEESVSLPGVVEDCHHLLKMRAQSRSIRISQNFEQHLPRVWADERAVRQIVLNLLSNAIKFTPQGGEIWLKVGWTASGGQYISVRDNGPGIPEDEIQIVLSSFGQGSNAIKSAERGAGLGLPIVNGLIELHGGSFAIKSKLRQGTEVLVNFPPQRVVSALAPIHNGAPPTVPNAEPEPELAPTPKGPRPSLRKKPGPLSA</sequence>
<dbReference type="PRINTS" id="PR00344">
    <property type="entry name" value="BCTRLSENSOR"/>
</dbReference>
<dbReference type="GO" id="GO:0009927">
    <property type="term" value="F:histidine phosphotransfer kinase activity"/>
    <property type="evidence" value="ECO:0007669"/>
    <property type="project" value="TreeGrafter"/>
</dbReference>
<dbReference type="PANTHER" id="PTHR43047">
    <property type="entry name" value="TWO-COMPONENT HISTIDINE PROTEIN KINASE"/>
    <property type="match status" value="1"/>
</dbReference>
<dbReference type="Pfam" id="PF00512">
    <property type="entry name" value="HisKA"/>
    <property type="match status" value="1"/>
</dbReference>
<gene>
    <name evidence="10" type="primary">pleC_1</name>
    <name evidence="10" type="ORF">GJW-30_1_03735</name>
</gene>
<keyword evidence="8" id="KW-0812">Transmembrane</keyword>
<dbReference type="Gene3D" id="3.30.565.10">
    <property type="entry name" value="Histidine kinase-like ATPase, C-terminal domain"/>
    <property type="match status" value="1"/>
</dbReference>
<dbReference type="InterPro" id="IPR003661">
    <property type="entry name" value="HisK_dim/P_dom"/>
</dbReference>
<name>A0A0S3PYZ8_9BRAD</name>
<comment type="catalytic activity">
    <reaction evidence="1">
        <text>ATP + protein L-histidine = ADP + protein N-phospho-L-histidine.</text>
        <dbReference type="EC" id="2.7.13.3"/>
    </reaction>
</comment>
<keyword evidence="6" id="KW-0175">Coiled coil</keyword>
<dbReference type="Gene3D" id="1.10.287.130">
    <property type="match status" value="1"/>
</dbReference>